<reference evidence="2" key="1">
    <citation type="submission" date="2021-01" db="EMBL/GenBank/DDBJ databases">
        <title>Modified the classification status of verrucomicrobia.</title>
        <authorList>
            <person name="Feng X."/>
        </authorList>
    </citation>
    <scope>NUCLEOTIDE SEQUENCE</scope>
    <source>
        <strain evidence="2">KCTC 12986</strain>
    </source>
</reference>
<dbReference type="EMBL" id="JAENIO010000029">
    <property type="protein sequence ID" value="MBK1834696.1"/>
    <property type="molecule type" value="Genomic_DNA"/>
</dbReference>
<gene>
    <name evidence="2" type="ORF">JIN78_11540</name>
</gene>
<comment type="caution">
    <text evidence="2">The sequence shown here is derived from an EMBL/GenBank/DDBJ whole genome shotgun (WGS) entry which is preliminary data.</text>
</comment>
<accession>A0A934RUG1</accession>
<sequence length="216" mass="24252">MMHNQTLFLLPFLLASLPTLADEVYQERGGIVAMEAEATASPLGEWILKTDVADYKGEGHLEFTGNTITNGPPSSPLSYRFTIKKEGVYNLTLRGRKRLESEREDLSNDCFVSLSGDFAAGGSAGKEILTTPTKMYGGNAEEWGWTKMLDVNHKKHEAKYLLKKGETYELIIQGRSKNFNIDRILFVHEDYGLEKAWKKNPRTSKTKKGEKGEKAD</sequence>
<keyword evidence="3" id="KW-1185">Reference proteome</keyword>
<evidence type="ECO:0000313" key="2">
    <source>
        <dbReference type="EMBL" id="MBK1834696.1"/>
    </source>
</evidence>
<name>A0A934RUG1_9BACT</name>
<organism evidence="2 3">
    <name type="scientific">Roseibacillus ishigakijimensis</name>
    <dbReference type="NCBI Taxonomy" id="454146"/>
    <lineage>
        <taxon>Bacteria</taxon>
        <taxon>Pseudomonadati</taxon>
        <taxon>Verrucomicrobiota</taxon>
        <taxon>Verrucomicrobiia</taxon>
        <taxon>Verrucomicrobiales</taxon>
        <taxon>Verrucomicrobiaceae</taxon>
        <taxon>Roseibacillus</taxon>
    </lineage>
</organism>
<dbReference type="AlphaFoldDB" id="A0A934RUG1"/>
<dbReference type="Proteomes" id="UP000604083">
    <property type="component" value="Unassembled WGS sequence"/>
</dbReference>
<keyword evidence="1" id="KW-0732">Signal</keyword>
<dbReference type="RefSeq" id="WP_200392131.1">
    <property type="nucleotide sequence ID" value="NZ_JAENIO010000029.1"/>
</dbReference>
<feature type="signal peptide" evidence="1">
    <location>
        <begin position="1"/>
        <end position="21"/>
    </location>
</feature>
<proteinExistence type="predicted"/>
<evidence type="ECO:0000313" key="3">
    <source>
        <dbReference type="Proteomes" id="UP000604083"/>
    </source>
</evidence>
<protein>
    <submittedName>
        <fullName evidence="2">Uncharacterized protein</fullName>
    </submittedName>
</protein>
<dbReference type="Gene3D" id="2.60.120.260">
    <property type="entry name" value="Galactose-binding domain-like"/>
    <property type="match status" value="1"/>
</dbReference>
<feature type="chain" id="PRO_5037051256" evidence="1">
    <location>
        <begin position="22"/>
        <end position="216"/>
    </location>
</feature>
<evidence type="ECO:0000256" key="1">
    <source>
        <dbReference type="SAM" id="SignalP"/>
    </source>
</evidence>